<gene>
    <name evidence="2" type="ORF">CPY51_30480</name>
</gene>
<protein>
    <recommendedName>
        <fullName evidence="1">TIR domain-containing protein</fullName>
    </recommendedName>
</protein>
<dbReference type="RefSeq" id="WP_111164113.1">
    <property type="nucleotide sequence ID" value="NZ_PCDP01000076.1"/>
</dbReference>
<reference evidence="2 3" key="1">
    <citation type="journal article" date="2018" name="Sci. Rep.">
        <title>Rhizobium tumorigenes sp. nov., a novel plant tumorigenic bacterium isolated from cane gall tumors on thornless blackberry.</title>
        <authorList>
            <person name="Kuzmanovi N."/>
            <person name="Smalla K."/>
            <person name="Gronow S."/>
            <person name="PuBawska J."/>
        </authorList>
    </citation>
    <scope>NUCLEOTIDE SEQUENCE [LARGE SCALE GENOMIC DNA]</scope>
    <source>
        <strain evidence="2 3">CCBAU 85046</strain>
    </source>
</reference>
<comment type="caution">
    <text evidence="2">The sequence shown here is derived from an EMBL/GenBank/DDBJ whole genome shotgun (WGS) entry which is preliminary data.</text>
</comment>
<dbReference type="EMBL" id="PCDP01000076">
    <property type="protein sequence ID" value="PZM08072.1"/>
    <property type="molecule type" value="Genomic_DNA"/>
</dbReference>
<dbReference type="OrthoDB" id="8447422at2"/>
<dbReference type="Gene3D" id="3.40.50.10140">
    <property type="entry name" value="Toll/interleukin-1 receptor homology (TIR) domain"/>
    <property type="match status" value="1"/>
</dbReference>
<dbReference type="InterPro" id="IPR035897">
    <property type="entry name" value="Toll_tir_struct_dom_sf"/>
</dbReference>
<evidence type="ECO:0000313" key="2">
    <source>
        <dbReference type="EMBL" id="PZM08072.1"/>
    </source>
</evidence>
<proteinExistence type="predicted"/>
<dbReference type="AlphaFoldDB" id="A0A2W4C347"/>
<feature type="domain" description="TIR" evidence="1">
    <location>
        <begin position="80"/>
        <end position="183"/>
    </location>
</feature>
<evidence type="ECO:0000259" key="1">
    <source>
        <dbReference type="Pfam" id="PF13676"/>
    </source>
</evidence>
<dbReference type="Proteomes" id="UP000248925">
    <property type="component" value="Unassembled WGS sequence"/>
</dbReference>
<dbReference type="GO" id="GO:0007165">
    <property type="term" value="P:signal transduction"/>
    <property type="evidence" value="ECO:0007669"/>
    <property type="project" value="InterPro"/>
</dbReference>
<accession>A0A2W4C347</accession>
<organism evidence="2 3">
    <name type="scientific">Rhizobium tubonense</name>
    <dbReference type="NCBI Taxonomy" id="484088"/>
    <lineage>
        <taxon>Bacteria</taxon>
        <taxon>Pseudomonadati</taxon>
        <taxon>Pseudomonadota</taxon>
        <taxon>Alphaproteobacteria</taxon>
        <taxon>Hyphomicrobiales</taxon>
        <taxon>Rhizobiaceae</taxon>
        <taxon>Rhizobium/Agrobacterium group</taxon>
        <taxon>Rhizobium</taxon>
    </lineage>
</organism>
<evidence type="ECO:0000313" key="3">
    <source>
        <dbReference type="Proteomes" id="UP000248925"/>
    </source>
</evidence>
<name>A0A2W4C347_9HYPH</name>
<dbReference type="Pfam" id="PF13676">
    <property type="entry name" value="TIR_2"/>
    <property type="match status" value="1"/>
</dbReference>
<dbReference type="InterPro" id="IPR000157">
    <property type="entry name" value="TIR_dom"/>
</dbReference>
<sequence length="555" mass="62430">MQIRKVRKKSSKLPQLPYEGKLLAFYTTLGKLFSRSIGYWRKGVSMKPGRTGRNGSPAKSVELTGRITTDELGGVEKLGIFISYASEDMQLALAIYNGIKAHVDSDFTDVWIDVEGMKSGFDLNSQIRDQLKKTDILVVVYTGQEKESHGFTGLEVGYFMRDQDEIYRPVERRLVVFYLDKMPMVAAGLKGIRIGLDKAEMSLDEAKYRKKIDTVDDDHAISLFLQDIETSVNVFRHRIALPDRNHSKEDRRLSSQGILLNLFKALQTRKDFEVSPQRKIVVSVADDLTGLSEELPGTSVMSGDQATMSIFGIGETSVFWENFVENASAQFKLIWKSTIEKVVFSSLDQLEADNSQIIVSGAHQDVYRVILTKRIRYNNGSSEFHLYLVKVLKPNSLGNERTTRILKALGLCSRFRFMFFEKASDFCSSMFEIGSLSQCRDSARALMRELEFLSRDSFEAKLNDAGVWADFTDWPTIIELTKVYRPLDKRLKAAAQNMLVAKGDEEGEKAKAALVEIIRQVESAMDQPNMTLIRALSAALIANLQKPPSVAVDAG</sequence>
<keyword evidence="3" id="KW-1185">Reference proteome</keyword>